<dbReference type="EMBL" id="QFWQ01000003">
    <property type="protein sequence ID" value="RCS31241.1"/>
    <property type="molecule type" value="Genomic_DNA"/>
</dbReference>
<sequence length="78" mass="8348">MVTISLKQTAAGSWSVCRCNVKLFGDLQLGPAIKLAREVARDEHRRLARQVCVEMPGPVSTIVLARYAGGLPDVGQAA</sequence>
<keyword evidence="2" id="KW-1185">Reference proteome</keyword>
<proteinExistence type="predicted"/>
<evidence type="ECO:0000313" key="1">
    <source>
        <dbReference type="EMBL" id="RCS31241.1"/>
    </source>
</evidence>
<protein>
    <recommendedName>
        <fullName evidence="3">DUF2188 domain-containing protein</fullName>
    </recommendedName>
</protein>
<evidence type="ECO:0008006" key="3">
    <source>
        <dbReference type="Google" id="ProtNLM"/>
    </source>
</evidence>
<dbReference type="AlphaFoldDB" id="A0A368KH64"/>
<organism evidence="1 2">
    <name type="scientific">Rhodanobacter denitrificans</name>
    <dbReference type="NCBI Taxonomy" id="666685"/>
    <lineage>
        <taxon>Bacteria</taxon>
        <taxon>Pseudomonadati</taxon>
        <taxon>Pseudomonadota</taxon>
        <taxon>Gammaproteobacteria</taxon>
        <taxon>Lysobacterales</taxon>
        <taxon>Rhodanobacteraceae</taxon>
        <taxon>Rhodanobacter</taxon>
    </lineage>
</organism>
<evidence type="ECO:0000313" key="2">
    <source>
        <dbReference type="Proteomes" id="UP000252387"/>
    </source>
</evidence>
<dbReference type="OrthoDB" id="5958689at2"/>
<comment type="caution">
    <text evidence="1">The sequence shown here is derived from an EMBL/GenBank/DDBJ whole genome shotgun (WGS) entry which is preliminary data.</text>
</comment>
<gene>
    <name evidence="1" type="ORF">DEO45_02965</name>
</gene>
<name>A0A368KH64_9GAMM</name>
<accession>A0A368KH64</accession>
<reference evidence="1 2" key="1">
    <citation type="submission" date="2018-05" db="EMBL/GenBank/DDBJ databases">
        <title>Draft genome sequence of Rhodanobacter denitrificans Yn1 isolated from gold copper mine.</title>
        <authorList>
            <person name="Yang N."/>
            <person name="Mazhar H.S."/>
            <person name="Rensing C."/>
        </authorList>
    </citation>
    <scope>NUCLEOTIDE SEQUENCE [LARGE SCALE GENOMIC DNA]</scope>
    <source>
        <strain evidence="1 2">Yn1</strain>
    </source>
</reference>
<dbReference type="Proteomes" id="UP000252387">
    <property type="component" value="Unassembled WGS sequence"/>
</dbReference>